<dbReference type="NCBIfam" id="TIGR04056">
    <property type="entry name" value="OMP_RagA_SusC"/>
    <property type="match status" value="1"/>
</dbReference>
<dbReference type="FunFam" id="2.170.130.10:FF:000003">
    <property type="entry name" value="SusC/RagA family TonB-linked outer membrane protein"/>
    <property type="match status" value="1"/>
</dbReference>
<keyword evidence="5 7" id="KW-0472">Membrane</keyword>
<dbReference type="Proteomes" id="UP000245627">
    <property type="component" value="Unassembled WGS sequence"/>
</dbReference>
<evidence type="ECO:0000313" key="10">
    <source>
        <dbReference type="Proteomes" id="UP000245627"/>
    </source>
</evidence>
<dbReference type="InterPro" id="IPR039426">
    <property type="entry name" value="TonB-dep_rcpt-like"/>
</dbReference>
<dbReference type="PROSITE" id="PS52016">
    <property type="entry name" value="TONB_DEPENDENT_REC_3"/>
    <property type="match status" value="1"/>
</dbReference>
<evidence type="ECO:0000256" key="6">
    <source>
        <dbReference type="ARBA" id="ARBA00023237"/>
    </source>
</evidence>
<dbReference type="Pfam" id="PF13715">
    <property type="entry name" value="CarbopepD_reg_2"/>
    <property type="match status" value="1"/>
</dbReference>
<organism evidence="9 10">
    <name type="scientific">Sphingobacterium corticibacter</name>
    <dbReference type="NCBI Taxonomy" id="2171749"/>
    <lineage>
        <taxon>Bacteria</taxon>
        <taxon>Pseudomonadati</taxon>
        <taxon>Bacteroidota</taxon>
        <taxon>Sphingobacteriia</taxon>
        <taxon>Sphingobacteriales</taxon>
        <taxon>Sphingobacteriaceae</taxon>
        <taxon>Sphingobacterium</taxon>
    </lineage>
</organism>
<evidence type="ECO:0000256" key="4">
    <source>
        <dbReference type="ARBA" id="ARBA00022692"/>
    </source>
</evidence>
<protein>
    <submittedName>
        <fullName evidence="9">SusC/RagA family TonB-linked outer membrane protein</fullName>
    </submittedName>
</protein>
<proteinExistence type="inferred from homology"/>
<dbReference type="NCBIfam" id="TIGR04057">
    <property type="entry name" value="SusC_RagA_signa"/>
    <property type="match status" value="1"/>
</dbReference>
<comment type="similarity">
    <text evidence="7">Belongs to the TonB-dependent receptor family.</text>
</comment>
<dbReference type="InterPro" id="IPR012910">
    <property type="entry name" value="Plug_dom"/>
</dbReference>
<dbReference type="Pfam" id="PF07715">
    <property type="entry name" value="Plug"/>
    <property type="match status" value="1"/>
</dbReference>
<evidence type="ECO:0000256" key="2">
    <source>
        <dbReference type="ARBA" id="ARBA00022448"/>
    </source>
</evidence>
<accession>A0A2T8HNQ4</accession>
<dbReference type="InterPro" id="IPR008969">
    <property type="entry name" value="CarboxyPept-like_regulatory"/>
</dbReference>
<keyword evidence="3 7" id="KW-1134">Transmembrane beta strand</keyword>
<dbReference type="InterPro" id="IPR023997">
    <property type="entry name" value="TonB-dep_OMP_SusC/RagA_CS"/>
</dbReference>
<dbReference type="OrthoDB" id="600887at2"/>
<name>A0A2T8HNQ4_9SPHI</name>
<evidence type="ECO:0000256" key="7">
    <source>
        <dbReference type="PROSITE-ProRule" id="PRU01360"/>
    </source>
</evidence>
<dbReference type="AlphaFoldDB" id="A0A2T8HNQ4"/>
<dbReference type="Gene3D" id="2.40.170.20">
    <property type="entry name" value="TonB-dependent receptor, beta-barrel domain"/>
    <property type="match status" value="1"/>
</dbReference>
<dbReference type="GO" id="GO:0009279">
    <property type="term" value="C:cell outer membrane"/>
    <property type="evidence" value="ECO:0007669"/>
    <property type="project" value="UniProtKB-SubCell"/>
</dbReference>
<feature type="domain" description="TonB-dependent receptor plug" evidence="8">
    <location>
        <begin position="216"/>
        <end position="324"/>
    </location>
</feature>
<evidence type="ECO:0000259" key="8">
    <source>
        <dbReference type="Pfam" id="PF07715"/>
    </source>
</evidence>
<dbReference type="Gene3D" id="2.60.40.1120">
    <property type="entry name" value="Carboxypeptidase-like, regulatory domain"/>
    <property type="match status" value="1"/>
</dbReference>
<reference evidence="9 10" key="1">
    <citation type="submission" date="2018-04" db="EMBL/GenBank/DDBJ databases">
        <title>Sphingobacterium cortibacter sp. nov.</title>
        <authorList>
            <person name="Li Y."/>
        </authorList>
    </citation>
    <scope>NUCLEOTIDE SEQUENCE [LARGE SCALE GENOMIC DNA]</scope>
    <source>
        <strain evidence="9 10">2c-3</strain>
    </source>
</reference>
<keyword evidence="2 7" id="KW-0813">Transport</keyword>
<gene>
    <name evidence="9" type="ORF">DC487_05435</name>
</gene>
<evidence type="ECO:0000256" key="3">
    <source>
        <dbReference type="ARBA" id="ARBA00022452"/>
    </source>
</evidence>
<dbReference type="SUPFAM" id="SSF56935">
    <property type="entry name" value="Porins"/>
    <property type="match status" value="1"/>
</dbReference>
<dbReference type="EMBL" id="QDKG01000001">
    <property type="protein sequence ID" value="PVH27040.1"/>
    <property type="molecule type" value="Genomic_DNA"/>
</dbReference>
<sequence>MIFFQHPRGAIRRHGLRQKFMTKQLVVLFMMLLHFQSYAKVQAQDKITLQRRAISITEFLQVLESKTDYRFVFNQEVLASKGTVSVNAKDESVTSVLQKVLGAKGISFTEKESNLIVINNPAAQQRVSGEVKDAEGNALVGVSVRIKGTDRGTSTDQNGRYTLDAANGETLTFSFIGFQAAEVRYTGQQTIQTTLEVAAEGLDEIVVVGYGTQRKVNLTGSVSTVKSEDLDRQIVGQSTQALQGLSAGLTVTNGSGQPGRDQGTLNIRGVGTLNTSSPLILVDGIRYDNSISLNDIDASDIESISVLKDAAAASIYGVRAANGVILVTTKRGAQGGTQVTYGNYFGWQEAIRTPDYVGAQDFMRLVNQLNTNVGNTAVYNQERINAYNDPNRDPNQFPDNYWYGDILTGSGFQQKHSMSLAGGNEKNKYRFSANYFDQAGLIRNMDFNRLTVRLNTDFKISDKLNFNADISGRLSGTDEPQATDGSAWFQFGQATKINPLESAKDENGNWRALRGEHNVLRLQEEGGIFSNNDRLFTTNFRLNYLPVEGLTLSAVASNNFQNQYLTNHTKRFTYSNATSPIGRDQITKNAIGYINQNYQGLAEYTKVINDHDFKVLGGASYLGQRTDDLLGTRFDMPNNNLTEIDAGSEATQLTRGTAREYNLVSFFGRLNYAYKGKYLLEANIRRDGSSRFSQGQRWGWFPSASVGWRVSEEAFMQDVTFIQDLKIRGSYGRLGNDAIGNYPYQSNYILRSYPFGGILNPSTGLEIYPNSGLTWETTDIANIGLDFTLFNRLNVTLDVFDKKTSDILLQLPIPEAVGLRPSFQNAASVRNRGWELTMNYSQPVNEDFRFNVALNLSDVKNEILDLKGTDFNSTDNNGLNLGNYVGRPILSYYGYLVDGIYQNDAQVANSTTLSGQVGPGDLIYRDINGDGVFDNTNDFAYLGSNIPRLNYGLTLGANYKGFDFSAFFQGVAKVDINTLNLERAPINQDGNFRSAWLGAWTPENMGADYPRLTPYATNYQPSQFWVQSGAYLRLKNVTLGYKLPKSVIGDSFIRNLRVFAGAQNLFTITSLPSDLDPESPNDNRYYPQVRTISFGLNANF</sequence>
<evidence type="ECO:0000256" key="1">
    <source>
        <dbReference type="ARBA" id="ARBA00004571"/>
    </source>
</evidence>
<keyword evidence="10" id="KW-1185">Reference proteome</keyword>
<keyword evidence="4 7" id="KW-0812">Transmembrane</keyword>
<dbReference type="InterPro" id="IPR037066">
    <property type="entry name" value="Plug_dom_sf"/>
</dbReference>
<evidence type="ECO:0000256" key="5">
    <source>
        <dbReference type="ARBA" id="ARBA00023136"/>
    </source>
</evidence>
<comment type="caution">
    <text evidence="9">The sequence shown here is derived from an EMBL/GenBank/DDBJ whole genome shotgun (WGS) entry which is preliminary data.</text>
</comment>
<dbReference type="InterPro" id="IPR023996">
    <property type="entry name" value="TonB-dep_OMP_SusC/RagA"/>
</dbReference>
<keyword evidence="6 7" id="KW-0998">Cell outer membrane</keyword>
<evidence type="ECO:0000313" key="9">
    <source>
        <dbReference type="EMBL" id="PVH27040.1"/>
    </source>
</evidence>
<dbReference type="SUPFAM" id="SSF49464">
    <property type="entry name" value="Carboxypeptidase regulatory domain-like"/>
    <property type="match status" value="1"/>
</dbReference>
<dbReference type="Gene3D" id="2.170.130.10">
    <property type="entry name" value="TonB-dependent receptor, plug domain"/>
    <property type="match status" value="1"/>
</dbReference>
<comment type="subcellular location">
    <subcellularLocation>
        <location evidence="1 7">Cell outer membrane</location>
        <topology evidence="1 7">Multi-pass membrane protein</topology>
    </subcellularLocation>
</comment>
<dbReference type="InterPro" id="IPR036942">
    <property type="entry name" value="Beta-barrel_TonB_sf"/>
</dbReference>
<dbReference type="RefSeq" id="WP_116774895.1">
    <property type="nucleotide sequence ID" value="NZ_QDKG01000001.1"/>
</dbReference>